<evidence type="ECO:0000256" key="2">
    <source>
        <dbReference type="ARBA" id="ARBA00022475"/>
    </source>
</evidence>
<reference evidence="9" key="1">
    <citation type="submission" date="2022-03" db="EMBL/GenBank/DDBJ databases">
        <title>Sea Food Isolates.</title>
        <authorList>
            <person name="Li c."/>
        </authorList>
    </citation>
    <scope>NUCLEOTIDE SEQUENCE</scope>
    <source>
        <strain evidence="9">19PA01SH03</strain>
    </source>
</reference>
<proteinExistence type="predicted"/>
<dbReference type="GO" id="GO:0015627">
    <property type="term" value="C:type II protein secretion system complex"/>
    <property type="evidence" value="ECO:0007669"/>
    <property type="project" value="InterPro"/>
</dbReference>
<dbReference type="Gene3D" id="3.55.40.10">
    <property type="entry name" value="minor pseudopilin epsh domain"/>
    <property type="match status" value="1"/>
</dbReference>
<sequence>MVRGFTLLELLITVSIVTLMLAFAAPSYRQVNQQIKMTALANDLHGFFMQAKSEAVFRNQGLWVHIEGMPSSTGEWQLRLSSDALLPSNEESNISVFSGARYRNLSVNHTSSINSVRFDHVMGNPTQNGSITIKAHVEDSQGIRVILHNRAGRIKVCTIEGDQYGFSSC</sequence>
<dbReference type="InterPro" id="IPR022346">
    <property type="entry name" value="T2SS_GspH"/>
</dbReference>
<organism evidence="9">
    <name type="scientific">bacterium 19PA01SH03</name>
    <dbReference type="NCBI Taxonomy" id="2920705"/>
    <lineage>
        <taxon>Bacteria</taxon>
    </lineage>
</organism>
<evidence type="ECO:0000313" key="9">
    <source>
        <dbReference type="EMBL" id="XAG21952.1"/>
    </source>
</evidence>
<evidence type="ECO:0000256" key="3">
    <source>
        <dbReference type="ARBA" id="ARBA00022481"/>
    </source>
</evidence>
<dbReference type="EMBL" id="CP095338">
    <property type="protein sequence ID" value="XAG21952.1"/>
    <property type="molecule type" value="Genomic_DNA"/>
</dbReference>
<keyword evidence="4" id="KW-0997">Cell inner membrane</keyword>
<comment type="subcellular location">
    <subcellularLocation>
        <location evidence="1">Cell inner membrane</location>
        <topology evidence="1">Single-pass membrane protein</topology>
    </subcellularLocation>
</comment>
<protein>
    <submittedName>
        <fullName evidence="9">GspH/FimT family pseudopilin</fullName>
    </submittedName>
</protein>
<dbReference type="SUPFAM" id="SSF54523">
    <property type="entry name" value="Pili subunits"/>
    <property type="match status" value="1"/>
</dbReference>
<dbReference type="NCBIfam" id="TIGR02532">
    <property type="entry name" value="IV_pilin_GFxxxE"/>
    <property type="match status" value="1"/>
</dbReference>
<dbReference type="InterPro" id="IPR045584">
    <property type="entry name" value="Pilin-like"/>
</dbReference>
<keyword evidence="6" id="KW-1133">Transmembrane helix</keyword>
<dbReference type="PROSITE" id="PS00409">
    <property type="entry name" value="PROKAR_NTER_METHYL"/>
    <property type="match status" value="1"/>
</dbReference>
<dbReference type="GO" id="GO:0015628">
    <property type="term" value="P:protein secretion by the type II secretion system"/>
    <property type="evidence" value="ECO:0007669"/>
    <property type="project" value="InterPro"/>
</dbReference>
<evidence type="ECO:0000256" key="5">
    <source>
        <dbReference type="ARBA" id="ARBA00022692"/>
    </source>
</evidence>
<dbReference type="PIRSF" id="PIRSF024622">
    <property type="entry name" value="Tfp_FimT"/>
    <property type="match status" value="1"/>
</dbReference>
<dbReference type="Pfam" id="PF12019">
    <property type="entry name" value="GspH"/>
    <property type="match status" value="1"/>
</dbReference>
<gene>
    <name evidence="9" type="ORF">MRN70_03820</name>
</gene>
<feature type="domain" description="General secretion pathway GspH" evidence="8">
    <location>
        <begin position="41"/>
        <end position="147"/>
    </location>
</feature>
<evidence type="ECO:0000256" key="1">
    <source>
        <dbReference type="ARBA" id="ARBA00004377"/>
    </source>
</evidence>
<evidence type="ECO:0000259" key="8">
    <source>
        <dbReference type="Pfam" id="PF12019"/>
    </source>
</evidence>
<dbReference type="InterPro" id="IPR016824">
    <property type="entry name" value="Tfp-pilus_assembly_FimT"/>
</dbReference>
<name>A0AAU6SPU0_UNCXX</name>
<evidence type="ECO:0000256" key="6">
    <source>
        <dbReference type="ARBA" id="ARBA00022989"/>
    </source>
</evidence>
<keyword evidence="3" id="KW-0488">Methylation</keyword>
<evidence type="ECO:0000256" key="7">
    <source>
        <dbReference type="ARBA" id="ARBA00023136"/>
    </source>
</evidence>
<keyword evidence="5" id="KW-0812">Transmembrane</keyword>
<evidence type="ECO:0000256" key="4">
    <source>
        <dbReference type="ARBA" id="ARBA00022519"/>
    </source>
</evidence>
<keyword evidence="2" id="KW-1003">Cell membrane</keyword>
<dbReference type="AlphaFoldDB" id="A0AAU6SPU0"/>
<dbReference type="GO" id="GO:0005886">
    <property type="term" value="C:plasma membrane"/>
    <property type="evidence" value="ECO:0007669"/>
    <property type="project" value="UniProtKB-SubCell"/>
</dbReference>
<dbReference type="Pfam" id="PF07963">
    <property type="entry name" value="N_methyl"/>
    <property type="match status" value="1"/>
</dbReference>
<dbReference type="InterPro" id="IPR012902">
    <property type="entry name" value="N_methyl_site"/>
</dbReference>
<keyword evidence="7" id="KW-0472">Membrane</keyword>
<accession>A0AAU6SPU0</accession>